<feature type="region of interest" description="Disordered" evidence="9">
    <location>
        <begin position="2638"/>
        <end position="2660"/>
    </location>
</feature>
<dbReference type="Pfam" id="PF00550">
    <property type="entry name" value="PP-binding"/>
    <property type="match status" value="2"/>
</dbReference>
<dbReference type="Gene3D" id="3.40.366.10">
    <property type="entry name" value="Malonyl-Coenzyme A Acyl Carrier Protein, domain 2"/>
    <property type="match status" value="2"/>
</dbReference>
<evidence type="ECO:0000256" key="8">
    <source>
        <dbReference type="PROSITE-ProRule" id="PRU01363"/>
    </source>
</evidence>
<evidence type="ECO:0000256" key="2">
    <source>
        <dbReference type="ARBA" id="ARBA00022450"/>
    </source>
</evidence>
<feature type="domain" description="PKS/mFAS DH" evidence="12">
    <location>
        <begin position="1715"/>
        <end position="1991"/>
    </location>
</feature>
<dbReference type="InterPro" id="IPR036291">
    <property type="entry name" value="NAD(P)-bd_dom_sf"/>
</dbReference>
<keyword evidence="4 13" id="KW-0808">Transferase</keyword>
<dbReference type="Pfam" id="PF21089">
    <property type="entry name" value="PKS_DH_N"/>
    <property type="match status" value="1"/>
</dbReference>
<evidence type="ECO:0000259" key="11">
    <source>
        <dbReference type="PROSITE" id="PS52004"/>
    </source>
</evidence>
<dbReference type="PROSITE" id="PS50075">
    <property type="entry name" value="CARRIER"/>
    <property type="match status" value="2"/>
</dbReference>
<feature type="region of interest" description="N-terminal hotdog fold" evidence="8">
    <location>
        <begin position="1715"/>
        <end position="1843"/>
    </location>
</feature>
<dbReference type="InterPro" id="IPR016035">
    <property type="entry name" value="Acyl_Trfase/lysoPLipase"/>
</dbReference>
<reference evidence="13 14" key="1">
    <citation type="submission" date="2020-08" db="EMBL/GenBank/DDBJ databases">
        <title>Genomic Encyclopedia of Type Strains, Phase III (KMG-III): the genomes of soil and plant-associated and newly described type strains.</title>
        <authorList>
            <person name="Whitman W."/>
        </authorList>
    </citation>
    <scope>NUCLEOTIDE SEQUENCE [LARGE SCALE GENOMIC DNA]</scope>
    <source>
        <strain evidence="13 14">CECT 8305</strain>
    </source>
</reference>
<dbReference type="Pfam" id="PF08659">
    <property type="entry name" value="KR"/>
    <property type="match status" value="1"/>
</dbReference>
<dbReference type="GO" id="GO:0004312">
    <property type="term" value="F:fatty acid synthase activity"/>
    <property type="evidence" value="ECO:0007669"/>
    <property type="project" value="TreeGrafter"/>
</dbReference>
<dbReference type="SUPFAM" id="SSF55048">
    <property type="entry name" value="Probable ACP-binding domain of malonyl-CoA ACP transacylase"/>
    <property type="match status" value="2"/>
</dbReference>
<dbReference type="SMART" id="SM00823">
    <property type="entry name" value="PKS_PP"/>
    <property type="match status" value="2"/>
</dbReference>
<dbReference type="InterPro" id="IPR006162">
    <property type="entry name" value="Ppantetheine_attach_site"/>
</dbReference>
<dbReference type="InterPro" id="IPR057326">
    <property type="entry name" value="KR_dom"/>
</dbReference>
<dbReference type="InterPro" id="IPR018201">
    <property type="entry name" value="Ketoacyl_synth_AS"/>
</dbReference>
<keyword evidence="14" id="KW-1185">Reference proteome</keyword>
<dbReference type="PROSITE" id="PS52004">
    <property type="entry name" value="KS3_2"/>
    <property type="match status" value="1"/>
</dbReference>
<dbReference type="GO" id="GO:0006633">
    <property type="term" value="P:fatty acid biosynthetic process"/>
    <property type="evidence" value="ECO:0007669"/>
    <property type="project" value="InterPro"/>
</dbReference>
<dbReference type="FunFam" id="3.40.47.10:FF:000019">
    <property type="entry name" value="Polyketide synthase type I"/>
    <property type="match status" value="1"/>
</dbReference>
<dbReference type="PROSITE" id="PS00012">
    <property type="entry name" value="PHOSPHOPANTETHEINE"/>
    <property type="match status" value="2"/>
</dbReference>
<dbReference type="FunFam" id="1.10.1200.10:FF:000007">
    <property type="entry name" value="Probable polyketide synthase pks17"/>
    <property type="match status" value="1"/>
</dbReference>
<dbReference type="InterPro" id="IPR049900">
    <property type="entry name" value="PKS_mFAS_DH"/>
</dbReference>
<dbReference type="Gene3D" id="3.10.129.110">
    <property type="entry name" value="Polyketide synthase dehydratase"/>
    <property type="match status" value="1"/>
</dbReference>
<evidence type="ECO:0000256" key="3">
    <source>
        <dbReference type="ARBA" id="ARBA00022553"/>
    </source>
</evidence>
<dbReference type="InterPro" id="IPR032821">
    <property type="entry name" value="PKS_assoc"/>
</dbReference>
<dbReference type="FunFam" id="3.40.366.10:FF:000002">
    <property type="entry name" value="Probable polyketide synthase 2"/>
    <property type="match status" value="1"/>
</dbReference>
<dbReference type="SUPFAM" id="SSF53901">
    <property type="entry name" value="Thiolase-like"/>
    <property type="match status" value="2"/>
</dbReference>
<dbReference type="Pfam" id="PF02801">
    <property type="entry name" value="Ketoacyl-synt_C"/>
    <property type="match status" value="1"/>
</dbReference>
<dbReference type="PANTHER" id="PTHR43775">
    <property type="entry name" value="FATTY ACID SYNTHASE"/>
    <property type="match status" value="1"/>
</dbReference>
<dbReference type="Gene3D" id="3.30.70.3290">
    <property type="match status" value="2"/>
</dbReference>
<dbReference type="Gene3D" id="3.40.47.10">
    <property type="match status" value="2"/>
</dbReference>
<dbReference type="InterPro" id="IPR036736">
    <property type="entry name" value="ACP-like_sf"/>
</dbReference>
<dbReference type="PANTHER" id="PTHR43775:SF51">
    <property type="entry name" value="INACTIVE PHENOLPHTHIOCEROL SYNTHESIS POLYKETIDE SYNTHASE TYPE I PKS1-RELATED"/>
    <property type="match status" value="1"/>
</dbReference>
<name>A0A7W9V1A9_9ACTN</name>
<dbReference type="Pfam" id="PF16197">
    <property type="entry name" value="KAsynt_C_assoc"/>
    <property type="match status" value="1"/>
</dbReference>
<evidence type="ECO:0000256" key="4">
    <source>
        <dbReference type="ARBA" id="ARBA00022679"/>
    </source>
</evidence>
<evidence type="ECO:0000256" key="9">
    <source>
        <dbReference type="SAM" id="MobiDB-lite"/>
    </source>
</evidence>
<sequence>MIVGVATCQESCDALATGDDSAFFDLPSAAAAVPCADRSLALRLAWTALEDGGIVPGTLAGGSRAGVFLSASPSGLAEQVASVLRLDGEHATLNAADQPDSAGLTQSAVRAAVALAADHLRRGDVDLAIAGAVGTDAAGTSGVVLVLRRHSQAVRDGGRMHGVLTMDTTMVTDATIASKAPVTTDGVLALVGAGPAPALAPSGGSTADTSAARSDDVPLFTAPVAPLVLSGHTDAALRASARALYELVQTDPALDVADLGLSLATTRSVFARRAVVLAGDREDALHGLRAVAEGAFAPMVIRAAVHDGDGESEQGTQRRPVFVFPGQGTQWQGMALDLLESSEVFRQHMRACADALEPHVPWSLHDVLRGASGAPAMEAVDVVQPVLFAVMVSLSELWRACGLEPGAVVGASLGEIAAAQVTGALTLEDAAQVVALWSQAQAGAIGQGDLASALLTREELAARLGRWGDRLHVAGTNGPLSVLFSGDRDAVDELLGELSDDGVRARKLGNDLAAHSPTLRLDSERLIDGLAAITSRASSVPFYSSLTGGLVDTTELDGAYWHHNITREIRFEQATRALLANGYRTFLEVSPHPVLLGGVQETLEDCGLSSHATVAATLRRDQPGVAALLTSMAELHVRGVTVDWGAVFRGSGARRVELPTYPFGADATDATTGSDTAAGDGPTASLRRRLAGRTGHEQHAWLTELVCSQVIALRGLRAMDDNDARRPFKDLGVDSMTAVEVRNRLVEATGLPLPMTLLFDHPTVNAVVGQLQSVLLAPEATAFEEPAATAPGTDDEPIAIIAMSCRLPGDVSTPDGLWKLVADGTDAISSFPTNRGWDVEALYDTDPDRPGTTYTREGGFLHDADLFDADFFTIGPREALAMDPQQRLLLEASWEAFERAGIDPAALRGSPSGVFIGAMTQDYGERMHEASESAKGHVLTGNTVSVLSGRLSYVFGLAGPAITIDTACSSSLVALHLAVQSLRRGESTMALAGGAAIMAAPGMFVEFSRQRGLAPDGRCKAFAASADGTGWGEGIGVLLLERLSDAQRNGHHILALVRGSAINQDGASNGLTAPSGPAQQRVIRQALADARLTGDQIDAVEAHGTGTRLGDPIEAQALLATYGRHRAAGNEPLWLGSLKSNIGHTQAAAGVAGVIKMVQAMRHGVLPRTLHVDDPSAHVDWSSDTVRLLTEQQDWPDMGRPRRAAVSSFGISGTNAHVILEEAPQPAPAPESEVAAETGPGVAVGTTVEPEASVTPVVISARDRHALQAQAQQLATYVEDHPEADLYDVADTLLTARATFEHRAIILAENRAHLITELHALANGHDTPHTVTGHANHTKPVFVFPGQGSQWTGMATGLLDTSAVFRESIAECESALAPYVDWSLTEALRSEQPLERVDIVQPALFAVMVSLARLWRSLGVHPTAVIGHSQGEVAAAVTAGALTLHDGARITALRSQAIHTTLTGHGTMASLPLTTHDTTQLLTQWQDRLHIAAHNGPHTTVIAGETTAIQELLTHCEQHNIRARRINVNYASHSPYVEAIQQQLAQDLADIAPTTSDIPFYSTVTGTQLDTTQLTAHYWYTNLRQPVLLTNATTTALNNHHTTYIEISPHPILTPSIEDTLDNHTNTGTGTGTGTTNNTTPTATITSTLRRDQGNWTQLLTNAAQIAVHGTPVNWTTLHGNGPRRQLDLPTYPFQRRRYWLVASTTPATPHTTEHPFLHTHTTLATTHDTLFTGHISTHTHPWLTHHALWNTPLLPGTALLELALHTAHHTGLHHLEELTLHTPLLLPHNQPLHIQIHIGTPNTTGQHPLTIHSTPHTNPQGADDGGWVEHAVGVVTAKSPRLHQDGDDPWPAQGLALAPADALYERLADVGFDYGPAFQGLRSQGRLGADVVAEVQLPEPQHDDADRFDIHPALLDAALHAALLEGADQVRLPFSFSGVTLHATGATALRVRLTPTGPDTVSLVATDGEGLRVISIDTLTLRAVTPEQFRASTNRLNDPLYQLEWAPPPIDGAPSASAERPVLVGSAARLPDLADAAPASAGPDLGALIAAVAAGGPVPETVLVPCLPAAGASDAEGLAASAHAAVLRALELVRSWLAEERLASSRLVLLTRGAVAVLGSEDVADLAHAPLWGLVRSAQSEHPGRLVLADLDDSADSYRTVLRALTPGAMEEPQLAVRAGQVLVPRLARAAHAAEDSVSPFDGTGTVLITGGTGLLGGMLARHLVTEHGVRSLLLLSRRGPDAEGAGQLRGELEQLGAKVTVVACDTADRAALAAALTAVPSEHPLTGVVHTAGVLDDGVIASLTPERVATVLRPKVDAAWNLHELTRSYELRAFVLYSSAAGTLGQAGQASYAAANAFLDALAQHRRSEGLPGLALAWGLWAEAGGMTGHLAEADLRRLGRTGLSRMPSEQGLALFDAAMRTEAGAQIATVATASGGGSQAGRAMLVPAVLDFATLRAQPDIPALLRGLMRPAPRATRRVAEAPDAAMVQQQFAGLAPGERRQALLDLVRTHVATVLGHPTLDLIDPSRGFLDLGVDSLTALDLRNRLGAAIGQRLPATLIFNFPTPVAMARFLEAELFPGESLAGPSAGTSGEAGTTEAEDGTDEAEFRRALAAIPLLRFQEAGLTQTLLRLAEAETEGENQHDAAHPAKEPGSALDAMNLDDLIRVALGDN</sequence>
<dbReference type="SMART" id="SM00826">
    <property type="entry name" value="PKS_DH"/>
    <property type="match status" value="1"/>
</dbReference>
<evidence type="ECO:0000259" key="10">
    <source>
        <dbReference type="PROSITE" id="PS50075"/>
    </source>
</evidence>
<dbReference type="InterPro" id="IPR014031">
    <property type="entry name" value="Ketoacyl_synth_C"/>
</dbReference>
<evidence type="ECO:0000313" key="14">
    <source>
        <dbReference type="Proteomes" id="UP000588098"/>
    </source>
</evidence>
<dbReference type="InterPro" id="IPR049552">
    <property type="entry name" value="PKS_DH_N"/>
</dbReference>
<dbReference type="Pfam" id="PF22953">
    <property type="entry name" value="SpnB_Rossmann"/>
    <property type="match status" value="1"/>
</dbReference>
<feature type="active site" description="Proton donor; for dehydratase activity" evidence="8">
    <location>
        <position position="1917"/>
    </location>
</feature>
<dbReference type="SMART" id="SM00825">
    <property type="entry name" value="PKS_KS"/>
    <property type="match status" value="1"/>
</dbReference>
<organism evidence="13 14">
    <name type="scientific">Streptomyces zagrosensis</name>
    <dbReference type="NCBI Taxonomy" id="1042984"/>
    <lineage>
        <taxon>Bacteria</taxon>
        <taxon>Bacillati</taxon>
        <taxon>Actinomycetota</taxon>
        <taxon>Actinomycetes</taxon>
        <taxon>Kitasatosporales</taxon>
        <taxon>Streptomycetaceae</taxon>
        <taxon>Streptomyces</taxon>
    </lineage>
</organism>
<dbReference type="InterPro" id="IPR042104">
    <property type="entry name" value="PKS_dehydratase_sf"/>
</dbReference>
<dbReference type="SUPFAM" id="SSF47336">
    <property type="entry name" value="ACP-like"/>
    <property type="match status" value="2"/>
</dbReference>
<dbReference type="InterPro" id="IPR055123">
    <property type="entry name" value="SpnB-like_Rossmann"/>
</dbReference>
<dbReference type="Pfam" id="PF00109">
    <property type="entry name" value="ketoacyl-synt"/>
    <property type="match status" value="1"/>
</dbReference>
<dbReference type="Gene3D" id="3.40.50.720">
    <property type="entry name" value="NAD(P)-binding Rossmann-like Domain"/>
    <property type="match status" value="1"/>
</dbReference>
<dbReference type="Proteomes" id="UP000588098">
    <property type="component" value="Unassembled WGS sequence"/>
</dbReference>
<dbReference type="InterPro" id="IPR009081">
    <property type="entry name" value="PP-bd_ACP"/>
</dbReference>
<dbReference type="EMBL" id="JACHJL010000018">
    <property type="protein sequence ID" value="MBB5938762.1"/>
    <property type="molecule type" value="Genomic_DNA"/>
</dbReference>
<feature type="region of interest" description="C-terminal hotdog fold" evidence="8">
    <location>
        <begin position="1856"/>
        <end position="1991"/>
    </location>
</feature>
<proteinExistence type="predicted"/>
<dbReference type="Gene3D" id="1.10.1200.10">
    <property type="entry name" value="ACP-like"/>
    <property type="match status" value="2"/>
</dbReference>
<evidence type="ECO:0000256" key="1">
    <source>
        <dbReference type="ARBA" id="ARBA00004792"/>
    </source>
</evidence>
<comment type="caution">
    <text evidence="13">The sequence shown here is derived from an EMBL/GenBank/DDBJ whole genome shotgun (WGS) entry which is preliminary data.</text>
</comment>
<feature type="compositionally biased region" description="Basic and acidic residues" evidence="9">
    <location>
        <begin position="2643"/>
        <end position="2653"/>
    </location>
</feature>
<dbReference type="RefSeq" id="WP_184576784.1">
    <property type="nucleotide sequence ID" value="NZ_JACHJL010000018.1"/>
</dbReference>
<dbReference type="InterPro" id="IPR020806">
    <property type="entry name" value="PKS_PP-bd"/>
</dbReference>
<dbReference type="InterPro" id="IPR020841">
    <property type="entry name" value="PKS_Beta-ketoAc_synthase_dom"/>
</dbReference>
<dbReference type="PROSITE" id="PS52019">
    <property type="entry name" value="PKS_MFAS_DH"/>
    <property type="match status" value="1"/>
</dbReference>
<gene>
    <name evidence="13" type="ORF">FHS42_005853</name>
</gene>
<accession>A0A7W9V1A9</accession>
<dbReference type="GO" id="GO:0033068">
    <property type="term" value="P:macrolide biosynthetic process"/>
    <property type="evidence" value="ECO:0007669"/>
    <property type="project" value="UniProtKB-ARBA"/>
</dbReference>
<dbReference type="Pfam" id="PF14765">
    <property type="entry name" value="PS-DH"/>
    <property type="match status" value="1"/>
</dbReference>
<dbReference type="InterPro" id="IPR014043">
    <property type="entry name" value="Acyl_transferase_dom"/>
</dbReference>
<dbReference type="SMART" id="SM00822">
    <property type="entry name" value="PKS_KR"/>
    <property type="match status" value="1"/>
</dbReference>
<dbReference type="GO" id="GO:0004315">
    <property type="term" value="F:3-oxoacyl-[acyl-carrier-protein] synthase activity"/>
    <property type="evidence" value="ECO:0007669"/>
    <property type="project" value="InterPro"/>
</dbReference>
<dbReference type="SMART" id="SM00827">
    <property type="entry name" value="PKS_AT"/>
    <property type="match status" value="2"/>
</dbReference>
<feature type="domain" description="Carrier" evidence="10">
    <location>
        <begin position="700"/>
        <end position="775"/>
    </location>
</feature>
<dbReference type="InterPro" id="IPR020807">
    <property type="entry name" value="PKS_DH"/>
</dbReference>
<dbReference type="Pfam" id="PF22621">
    <property type="entry name" value="CurL-like_PKS_C"/>
    <property type="match status" value="1"/>
</dbReference>
<dbReference type="InterPro" id="IPR016036">
    <property type="entry name" value="Malonyl_transacylase_ACP-bd"/>
</dbReference>
<keyword evidence="6" id="KW-0511">Multifunctional enzyme</keyword>
<dbReference type="InterPro" id="IPR014030">
    <property type="entry name" value="Ketoacyl_synth_N"/>
</dbReference>
<dbReference type="InterPro" id="IPR050091">
    <property type="entry name" value="PKS_NRPS_Biosynth_Enz"/>
</dbReference>
<dbReference type="CDD" id="cd08956">
    <property type="entry name" value="KR_3_FAS_SDR_x"/>
    <property type="match status" value="1"/>
</dbReference>
<feature type="compositionally biased region" description="Low complexity" evidence="9">
    <location>
        <begin position="2587"/>
        <end position="2600"/>
    </location>
</feature>
<dbReference type="SUPFAM" id="SSF52151">
    <property type="entry name" value="FabD/lysophospholipase-like"/>
    <property type="match status" value="2"/>
</dbReference>
<dbReference type="PROSITE" id="PS00606">
    <property type="entry name" value="KS3_1"/>
    <property type="match status" value="1"/>
</dbReference>
<evidence type="ECO:0000256" key="7">
    <source>
        <dbReference type="ARBA" id="ARBA00023315"/>
    </source>
</evidence>
<feature type="region of interest" description="Disordered" evidence="9">
    <location>
        <begin position="2586"/>
        <end position="2607"/>
    </location>
</feature>
<feature type="active site" description="Proton acceptor; for dehydratase activity" evidence="8">
    <location>
        <position position="1747"/>
    </location>
</feature>
<evidence type="ECO:0000256" key="6">
    <source>
        <dbReference type="ARBA" id="ARBA00023268"/>
    </source>
</evidence>
<dbReference type="InterPro" id="IPR016039">
    <property type="entry name" value="Thiolase-like"/>
</dbReference>
<dbReference type="InterPro" id="IPR049551">
    <property type="entry name" value="PKS_DH_C"/>
</dbReference>
<evidence type="ECO:0000256" key="5">
    <source>
        <dbReference type="ARBA" id="ARBA00023194"/>
    </source>
</evidence>
<keyword evidence="3" id="KW-0597">Phosphoprotein</keyword>
<dbReference type="CDD" id="cd00833">
    <property type="entry name" value="PKS"/>
    <property type="match status" value="1"/>
</dbReference>
<keyword evidence="2" id="KW-0596">Phosphopantetheine</keyword>
<feature type="domain" description="Carrier" evidence="10">
    <location>
        <begin position="2505"/>
        <end position="2580"/>
    </location>
</feature>
<keyword evidence="7" id="KW-0012">Acyltransferase</keyword>
<feature type="domain" description="Ketosynthase family 3 (KS3)" evidence="11">
    <location>
        <begin position="795"/>
        <end position="1222"/>
    </location>
</feature>
<evidence type="ECO:0000313" key="13">
    <source>
        <dbReference type="EMBL" id="MBB5938762.1"/>
    </source>
</evidence>
<evidence type="ECO:0000259" key="12">
    <source>
        <dbReference type="PROSITE" id="PS52019"/>
    </source>
</evidence>
<dbReference type="GO" id="GO:0031177">
    <property type="term" value="F:phosphopantetheine binding"/>
    <property type="evidence" value="ECO:0007669"/>
    <property type="project" value="InterPro"/>
</dbReference>
<dbReference type="SMART" id="SM01294">
    <property type="entry name" value="PKS_PP_betabranch"/>
    <property type="match status" value="1"/>
</dbReference>
<dbReference type="Pfam" id="PF00698">
    <property type="entry name" value="Acyl_transf_1"/>
    <property type="match status" value="2"/>
</dbReference>
<protein>
    <submittedName>
        <fullName evidence="13">Acyl transferase domain-containing protein</fullName>
    </submittedName>
</protein>
<keyword evidence="5" id="KW-0045">Antibiotic biosynthesis</keyword>
<dbReference type="InterPro" id="IPR013968">
    <property type="entry name" value="PKS_KR"/>
</dbReference>
<dbReference type="SUPFAM" id="SSF51735">
    <property type="entry name" value="NAD(P)-binding Rossmann-fold domains"/>
    <property type="match status" value="2"/>
</dbReference>
<dbReference type="InterPro" id="IPR001227">
    <property type="entry name" value="Ac_transferase_dom_sf"/>
</dbReference>
<comment type="pathway">
    <text evidence="1">Antibiotic biosynthesis.</text>
</comment>